<dbReference type="SUPFAM" id="SSF48452">
    <property type="entry name" value="TPR-like"/>
    <property type="match status" value="1"/>
</dbReference>
<keyword evidence="5" id="KW-0732">Signal</keyword>
<dbReference type="Pfam" id="PF13414">
    <property type="entry name" value="TPR_11"/>
    <property type="match status" value="2"/>
</dbReference>
<dbReference type="PROSITE" id="PS50293">
    <property type="entry name" value="TPR_REGION"/>
    <property type="match status" value="1"/>
</dbReference>
<sequence>MSNSHKHIICVVALSLLGLAFAKAQQNKELDKAYDTAVAEAQEYTAEGDFNQAEASYRKATALKPGAAEASYNLGTLYYNNDKKFNSVENYKKAAEASTSKEEKHKIYHNLGNSFLENKQYDEAVEAYKNALRNDPTDDETRYNLALAKQEKEKNGGGGGGGNDDQDQDKDQDNKEGDKDENSDGDNEGDQNEKDGKDQEGDKGDQKESDKGENSEGENGDGKPKEQNQGQQPQRVEGKLTPQQARQLLEAMSNEEQKIQEKVNAKKAHGKSVKTEKDW</sequence>
<gene>
    <name evidence="6" type="ORF">JCM19296_436</name>
</gene>
<feature type="compositionally biased region" description="Basic and acidic residues" evidence="4">
    <location>
        <begin position="191"/>
        <end position="226"/>
    </location>
</feature>
<evidence type="ECO:0000256" key="3">
    <source>
        <dbReference type="PROSITE-ProRule" id="PRU00339"/>
    </source>
</evidence>
<reference evidence="6 7" key="1">
    <citation type="journal article" date="2014" name="Genome Announc.">
        <title>Draft Genome Sequences of Marine Flavobacterium Nonlabens Strains NR17, NR24, NR27, NR32, NR33, and Ara13.</title>
        <authorList>
            <person name="Nakanishi M."/>
            <person name="Meirelles P."/>
            <person name="Suzuki R."/>
            <person name="Takatani N."/>
            <person name="Mino S."/>
            <person name="Suda W."/>
            <person name="Oshima K."/>
            <person name="Hattori M."/>
            <person name="Ohkuma M."/>
            <person name="Hosokawa M."/>
            <person name="Miyashita K."/>
            <person name="Thompson F.L."/>
            <person name="Niwa A."/>
            <person name="Sawabe T."/>
            <person name="Sawabe T."/>
        </authorList>
    </citation>
    <scope>NUCLEOTIDE SEQUENCE [LARGE SCALE GENOMIC DNA]</scope>
    <source>
        <strain evidence="7">JCM19296</strain>
    </source>
</reference>
<dbReference type="AlphaFoldDB" id="A0A081D7G2"/>
<dbReference type="InterPro" id="IPR019734">
    <property type="entry name" value="TPR_rpt"/>
</dbReference>
<comment type="caution">
    <text evidence="6">The sequence shown here is derived from an EMBL/GenBank/DDBJ whole genome shotgun (WGS) entry which is preliminary data.</text>
</comment>
<feature type="signal peptide" evidence="5">
    <location>
        <begin position="1"/>
        <end position="24"/>
    </location>
</feature>
<name>A0A081D7G2_NONUL</name>
<evidence type="ECO:0000313" key="7">
    <source>
        <dbReference type="Proteomes" id="UP000028980"/>
    </source>
</evidence>
<dbReference type="Proteomes" id="UP000028980">
    <property type="component" value="Unassembled WGS sequence"/>
</dbReference>
<dbReference type="Gene3D" id="1.25.40.10">
    <property type="entry name" value="Tetratricopeptide repeat domain"/>
    <property type="match status" value="2"/>
</dbReference>
<evidence type="ECO:0000256" key="5">
    <source>
        <dbReference type="SAM" id="SignalP"/>
    </source>
</evidence>
<dbReference type="EMBL" id="BBLG01000001">
    <property type="protein sequence ID" value="GAK74858.1"/>
    <property type="molecule type" value="Genomic_DNA"/>
</dbReference>
<feature type="region of interest" description="Disordered" evidence="4">
    <location>
        <begin position="149"/>
        <end position="279"/>
    </location>
</feature>
<keyword evidence="1" id="KW-0677">Repeat</keyword>
<protein>
    <submittedName>
        <fullName evidence="6">BatC bacteroides aerotolerance operon</fullName>
    </submittedName>
</protein>
<evidence type="ECO:0000256" key="1">
    <source>
        <dbReference type="ARBA" id="ARBA00022737"/>
    </source>
</evidence>
<accession>A0A081D7G2</accession>
<dbReference type="InterPro" id="IPR011990">
    <property type="entry name" value="TPR-like_helical_dom_sf"/>
</dbReference>
<dbReference type="PANTHER" id="PTHR45586:SF1">
    <property type="entry name" value="LIPOPOLYSACCHARIDE ASSEMBLY PROTEIN B"/>
    <property type="match status" value="1"/>
</dbReference>
<feature type="compositionally biased region" description="Basic and acidic residues" evidence="4">
    <location>
        <begin position="169"/>
        <end position="182"/>
    </location>
</feature>
<proteinExistence type="predicted"/>
<feature type="compositionally biased region" description="Basic and acidic residues" evidence="4">
    <location>
        <begin position="255"/>
        <end position="264"/>
    </location>
</feature>
<feature type="chain" id="PRO_5001756563" evidence="5">
    <location>
        <begin position="25"/>
        <end position="279"/>
    </location>
</feature>
<dbReference type="PANTHER" id="PTHR45586">
    <property type="entry name" value="TPR REPEAT-CONTAINING PROTEIN PA4667"/>
    <property type="match status" value="1"/>
</dbReference>
<dbReference type="InterPro" id="IPR051012">
    <property type="entry name" value="CellSynth/LPSAsmb/PSIAsmb"/>
</dbReference>
<evidence type="ECO:0000256" key="4">
    <source>
        <dbReference type="SAM" id="MobiDB-lite"/>
    </source>
</evidence>
<evidence type="ECO:0000313" key="6">
    <source>
        <dbReference type="EMBL" id="GAK74858.1"/>
    </source>
</evidence>
<keyword evidence="2 3" id="KW-0802">TPR repeat</keyword>
<dbReference type="PROSITE" id="PS50005">
    <property type="entry name" value="TPR"/>
    <property type="match status" value="1"/>
</dbReference>
<dbReference type="SMART" id="SM00028">
    <property type="entry name" value="TPR"/>
    <property type="match status" value="3"/>
</dbReference>
<feature type="repeat" description="TPR" evidence="3">
    <location>
        <begin position="105"/>
        <end position="138"/>
    </location>
</feature>
<evidence type="ECO:0000256" key="2">
    <source>
        <dbReference type="ARBA" id="ARBA00022803"/>
    </source>
</evidence>
<organism evidence="6 7">
    <name type="scientific">Nonlabens ulvanivorans</name>
    <name type="common">Persicivirga ulvanivorans</name>
    <dbReference type="NCBI Taxonomy" id="906888"/>
    <lineage>
        <taxon>Bacteria</taxon>
        <taxon>Pseudomonadati</taxon>
        <taxon>Bacteroidota</taxon>
        <taxon>Flavobacteriia</taxon>
        <taxon>Flavobacteriales</taxon>
        <taxon>Flavobacteriaceae</taxon>
        <taxon>Nonlabens</taxon>
    </lineage>
</organism>